<keyword evidence="1" id="KW-0812">Transmembrane</keyword>
<keyword evidence="1" id="KW-1133">Transmembrane helix</keyword>
<accession>A0AAN9P3U4</accession>
<dbReference type="Proteomes" id="UP001359559">
    <property type="component" value="Unassembled WGS sequence"/>
</dbReference>
<keyword evidence="1" id="KW-0472">Membrane</keyword>
<proteinExistence type="predicted"/>
<dbReference type="EMBL" id="JAYKXN010000005">
    <property type="protein sequence ID" value="KAK7284913.1"/>
    <property type="molecule type" value="Genomic_DNA"/>
</dbReference>
<comment type="caution">
    <text evidence="2">The sequence shown here is derived from an EMBL/GenBank/DDBJ whole genome shotgun (WGS) entry which is preliminary data.</text>
</comment>
<gene>
    <name evidence="2" type="ORF">RJT34_19667</name>
</gene>
<evidence type="ECO:0000313" key="3">
    <source>
        <dbReference type="Proteomes" id="UP001359559"/>
    </source>
</evidence>
<keyword evidence="3" id="KW-1185">Reference proteome</keyword>
<dbReference type="AlphaFoldDB" id="A0AAN9P3U4"/>
<evidence type="ECO:0000256" key="1">
    <source>
        <dbReference type="SAM" id="Phobius"/>
    </source>
</evidence>
<name>A0AAN9P3U4_CLITE</name>
<feature type="transmembrane region" description="Helical" evidence="1">
    <location>
        <begin position="99"/>
        <end position="116"/>
    </location>
</feature>
<reference evidence="2 3" key="1">
    <citation type="submission" date="2024-01" db="EMBL/GenBank/DDBJ databases">
        <title>The genomes of 5 underutilized Papilionoideae crops provide insights into root nodulation and disease resistance.</title>
        <authorList>
            <person name="Yuan L."/>
        </authorList>
    </citation>
    <scope>NUCLEOTIDE SEQUENCE [LARGE SCALE GENOMIC DNA]</scope>
    <source>
        <strain evidence="2">LY-2023</strain>
        <tissue evidence="2">Leaf</tissue>
    </source>
</reference>
<sequence>MKYNQTLKDHFDAKDIIDNSTTNESGEMGGEDELVTGTLEHSFKIHRILQLSCTDLHAGLNPPGKGASLLTPVFVHAYNNPPPPSSFPLLLSFSLPPSLSLPLSLSLSLLLFYSFMRIGIRVYRVRTVQF</sequence>
<protein>
    <submittedName>
        <fullName evidence="2">Uncharacterized protein</fullName>
    </submittedName>
</protein>
<evidence type="ECO:0000313" key="2">
    <source>
        <dbReference type="EMBL" id="KAK7284913.1"/>
    </source>
</evidence>
<organism evidence="2 3">
    <name type="scientific">Clitoria ternatea</name>
    <name type="common">Butterfly pea</name>
    <dbReference type="NCBI Taxonomy" id="43366"/>
    <lineage>
        <taxon>Eukaryota</taxon>
        <taxon>Viridiplantae</taxon>
        <taxon>Streptophyta</taxon>
        <taxon>Embryophyta</taxon>
        <taxon>Tracheophyta</taxon>
        <taxon>Spermatophyta</taxon>
        <taxon>Magnoliopsida</taxon>
        <taxon>eudicotyledons</taxon>
        <taxon>Gunneridae</taxon>
        <taxon>Pentapetalae</taxon>
        <taxon>rosids</taxon>
        <taxon>fabids</taxon>
        <taxon>Fabales</taxon>
        <taxon>Fabaceae</taxon>
        <taxon>Papilionoideae</taxon>
        <taxon>50 kb inversion clade</taxon>
        <taxon>NPAAA clade</taxon>
        <taxon>indigoferoid/millettioid clade</taxon>
        <taxon>Phaseoleae</taxon>
        <taxon>Clitoria</taxon>
    </lineage>
</organism>